<dbReference type="Ensembl" id="ENSSTOT00000041676.1">
    <property type="protein sequence ID" value="ENSSTOP00000028785.1"/>
    <property type="gene ID" value="ENSSTOG00000034451.1"/>
</dbReference>
<dbReference type="InParanoid" id="A0A287D5J6"/>
<dbReference type="Proteomes" id="UP000005215">
    <property type="component" value="Unassembled WGS sequence"/>
</dbReference>
<reference evidence="2" key="2">
    <citation type="submission" date="2025-08" db="UniProtKB">
        <authorList>
            <consortium name="Ensembl"/>
        </authorList>
    </citation>
    <scope>IDENTIFICATION</scope>
</reference>
<keyword evidence="3" id="KW-1185">Reference proteome</keyword>
<evidence type="ECO:0000313" key="2">
    <source>
        <dbReference type="Ensembl" id="ENSSTOP00000028785.1"/>
    </source>
</evidence>
<keyword evidence="1" id="KW-0472">Membrane</keyword>
<keyword evidence="1" id="KW-0812">Transmembrane</keyword>
<dbReference type="GeneTree" id="ENSGT00880000138862"/>
<dbReference type="EMBL" id="AGTP01115459">
    <property type="status" value="NOT_ANNOTATED_CDS"/>
    <property type="molecule type" value="Genomic_DNA"/>
</dbReference>
<keyword evidence="1" id="KW-1133">Transmembrane helix</keyword>
<feature type="transmembrane region" description="Helical" evidence="1">
    <location>
        <begin position="83"/>
        <end position="102"/>
    </location>
</feature>
<name>A0A287D5J6_ICTTR</name>
<dbReference type="AlphaFoldDB" id="A0A287D5J6"/>
<evidence type="ECO:0000313" key="3">
    <source>
        <dbReference type="Proteomes" id="UP000005215"/>
    </source>
</evidence>
<proteinExistence type="predicted"/>
<accession>A0A287D5J6</accession>
<sequence length="127" mass="14307">KASVFTTLSAQLSWEEDRKFILRGWSLVFIILSALMVFSVVDGQMAYLQGSYTGYLGFWTNCRRHKCPDIGQVTVLIHMSKGLMMLAMALCLILLLSMSLSFRPLFRRLSKLDFVFSSLSIGIVQGS</sequence>
<protein>
    <submittedName>
        <fullName evidence="2">Uncharacterized protein</fullName>
    </submittedName>
</protein>
<evidence type="ECO:0000256" key="1">
    <source>
        <dbReference type="SAM" id="Phobius"/>
    </source>
</evidence>
<reference evidence="3" key="1">
    <citation type="submission" date="2011-11" db="EMBL/GenBank/DDBJ databases">
        <title>The Draft Genome of Spermophilus tridecemlineatus.</title>
        <authorList>
            <consortium name="The Broad Institute Genome Assembly &amp; Analysis Group"/>
            <consortium name="Computational R&amp;D Group"/>
            <consortium name="and Sequencing Platform"/>
            <person name="Di Palma F."/>
            <person name="Alfoldi J."/>
            <person name="Johnson J."/>
            <person name="Berlin A."/>
            <person name="Gnerre S."/>
            <person name="Jaffe D."/>
            <person name="MacCallum I."/>
            <person name="Young S."/>
            <person name="Walker B.J."/>
            <person name="Lindblad-Toh K."/>
        </authorList>
    </citation>
    <scope>NUCLEOTIDE SEQUENCE [LARGE SCALE GENOMIC DNA]</scope>
</reference>
<organism evidence="2 3">
    <name type="scientific">Ictidomys tridecemlineatus</name>
    <name type="common">Thirteen-lined ground squirrel</name>
    <name type="synonym">Spermophilus tridecemlineatus</name>
    <dbReference type="NCBI Taxonomy" id="43179"/>
    <lineage>
        <taxon>Eukaryota</taxon>
        <taxon>Metazoa</taxon>
        <taxon>Chordata</taxon>
        <taxon>Craniata</taxon>
        <taxon>Vertebrata</taxon>
        <taxon>Euteleostomi</taxon>
        <taxon>Mammalia</taxon>
        <taxon>Eutheria</taxon>
        <taxon>Euarchontoglires</taxon>
        <taxon>Glires</taxon>
        <taxon>Rodentia</taxon>
        <taxon>Sciuromorpha</taxon>
        <taxon>Sciuridae</taxon>
        <taxon>Xerinae</taxon>
        <taxon>Marmotini</taxon>
        <taxon>Ictidomys</taxon>
    </lineage>
</organism>
<reference evidence="2" key="3">
    <citation type="submission" date="2025-09" db="UniProtKB">
        <authorList>
            <consortium name="Ensembl"/>
        </authorList>
    </citation>
    <scope>IDENTIFICATION</scope>
</reference>
<feature type="transmembrane region" description="Helical" evidence="1">
    <location>
        <begin position="20"/>
        <end position="41"/>
    </location>
</feature>